<organism evidence="1 2">
    <name type="scientific">Bordetella petrii</name>
    <dbReference type="NCBI Taxonomy" id="94624"/>
    <lineage>
        <taxon>Bacteria</taxon>
        <taxon>Pseudomonadati</taxon>
        <taxon>Pseudomonadota</taxon>
        <taxon>Betaproteobacteria</taxon>
        <taxon>Burkholderiales</taxon>
        <taxon>Alcaligenaceae</taxon>
        <taxon>Bordetella</taxon>
    </lineage>
</organism>
<sequence length="124" mass="13492">MAKSTPAIDRAVRIELLRARAALERESLAHDIAAAGRSLEPANLLKRWLPGLAKGNVSRLLWQGVSLARRYPFISSTLSALIMGRGKRSRLLRLAGGALLGWQVFKGWRDSRSSRDAGAPPPAP</sequence>
<dbReference type="Proteomes" id="UP001175604">
    <property type="component" value="Unassembled WGS sequence"/>
</dbReference>
<evidence type="ECO:0000313" key="1">
    <source>
        <dbReference type="EMBL" id="MDM9559610.1"/>
    </source>
</evidence>
<proteinExistence type="predicted"/>
<accession>A0ABT7W336</accession>
<dbReference type="RefSeq" id="WP_028353100.1">
    <property type="nucleotide sequence ID" value="NZ_JAUDJE010000008.1"/>
</dbReference>
<evidence type="ECO:0008006" key="3">
    <source>
        <dbReference type="Google" id="ProtNLM"/>
    </source>
</evidence>
<protein>
    <recommendedName>
        <fullName evidence="3">DUF3318 domain-containing protein</fullName>
    </recommendedName>
</protein>
<evidence type="ECO:0000313" key="2">
    <source>
        <dbReference type="Proteomes" id="UP001175604"/>
    </source>
</evidence>
<reference evidence="1" key="1">
    <citation type="submission" date="2023-06" db="EMBL/GenBank/DDBJ databases">
        <title>full genome analysis of Phenantherene degrader P3.</title>
        <authorList>
            <person name="Akbar A."/>
            <person name="Rahmeh R."/>
            <person name="Kishk M."/>
        </authorList>
    </citation>
    <scope>NUCLEOTIDE SEQUENCE</scope>
    <source>
        <strain evidence="1">P3</strain>
    </source>
</reference>
<comment type="caution">
    <text evidence="1">The sequence shown here is derived from an EMBL/GenBank/DDBJ whole genome shotgun (WGS) entry which is preliminary data.</text>
</comment>
<name>A0ABT7W336_9BORD</name>
<gene>
    <name evidence="1" type="ORF">QUC21_11255</name>
</gene>
<dbReference type="EMBL" id="JAUDJE010000008">
    <property type="protein sequence ID" value="MDM9559610.1"/>
    <property type="molecule type" value="Genomic_DNA"/>
</dbReference>
<keyword evidence="2" id="KW-1185">Reference proteome</keyword>